<keyword evidence="5" id="KW-1185">Reference proteome</keyword>
<protein>
    <recommendedName>
        <fullName evidence="6">Glycogen debranching enzyme glucanotransferase domain-containing protein</fullName>
    </recommendedName>
</protein>
<dbReference type="Gene3D" id="3.20.20.80">
    <property type="entry name" value="Glycosidases"/>
    <property type="match status" value="1"/>
</dbReference>
<dbReference type="PANTHER" id="PTHR10569:SF2">
    <property type="entry name" value="GLYCOGEN DEBRANCHING ENZYME"/>
    <property type="match status" value="1"/>
</dbReference>
<dbReference type="EMBL" id="CAQQ02003099">
    <property type="status" value="NOT_ANNOTATED_CDS"/>
    <property type="molecule type" value="Genomic_DNA"/>
</dbReference>
<evidence type="ECO:0000313" key="4">
    <source>
        <dbReference type="EnsemblMetazoa" id="MESCA004065-PA"/>
    </source>
</evidence>
<dbReference type="SUPFAM" id="SSF51445">
    <property type="entry name" value="(Trans)glycosidases"/>
    <property type="match status" value="1"/>
</dbReference>
<dbReference type="OMA" id="DIRFRND"/>
<evidence type="ECO:0000313" key="5">
    <source>
        <dbReference type="Proteomes" id="UP000015102"/>
    </source>
</evidence>
<dbReference type="Pfam" id="PF14702">
    <property type="entry name" value="hGDE_central"/>
    <property type="match status" value="1"/>
</dbReference>
<evidence type="ECO:0000256" key="1">
    <source>
        <dbReference type="ARBA" id="ARBA00022729"/>
    </source>
</evidence>
<dbReference type="GO" id="GO:0005980">
    <property type="term" value="P:glycogen catabolic process"/>
    <property type="evidence" value="ECO:0007669"/>
    <property type="project" value="InterPro"/>
</dbReference>
<dbReference type="InterPro" id="IPR010401">
    <property type="entry name" value="AGL/Gdb1"/>
</dbReference>
<dbReference type="AlphaFoldDB" id="T1GKN8"/>
<dbReference type="GO" id="GO:0004134">
    <property type="term" value="F:4-alpha-glucanotransferase activity"/>
    <property type="evidence" value="ECO:0007669"/>
    <property type="project" value="InterPro"/>
</dbReference>
<organism evidence="4 5">
    <name type="scientific">Megaselia scalaris</name>
    <name type="common">Humpbacked fly</name>
    <name type="synonym">Phora scalaris</name>
    <dbReference type="NCBI Taxonomy" id="36166"/>
    <lineage>
        <taxon>Eukaryota</taxon>
        <taxon>Metazoa</taxon>
        <taxon>Ecdysozoa</taxon>
        <taxon>Arthropoda</taxon>
        <taxon>Hexapoda</taxon>
        <taxon>Insecta</taxon>
        <taxon>Pterygota</taxon>
        <taxon>Neoptera</taxon>
        <taxon>Endopterygota</taxon>
        <taxon>Diptera</taxon>
        <taxon>Brachycera</taxon>
        <taxon>Muscomorpha</taxon>
        <taxon>Platypezoidea</taxon>
        <taxon>Phoridae</taxon>
        <taxon>Megaseliini</taxon>
        <taxon>Megaselia</taxon>
    </lineage>
</organism>
<dbReference type="PANTHER" id="PTHR10569">
    <property type="entry name" value="GLYCOGEN DEBRANCHING ENZYME"/>
    <property type="match status" value="1"/>
</dbReference>
<dbReference type="InterPro" id="IPR032792">
    <property type="entry name" value="AGL_glucanoTrfase"/>
</dbReference>
<accession>T1GKN8</accession>
<dbReference type="InterPro" id="IPR032788">
    <property type="entry name" value="AGL_central"/>
</dbReference>
<dbReference type="Proteomes" id="UP000015102">
    <property type="component" value="Unassembled WGS sequence"/>
</dbReference>
<dbReference type="HOGENOM" id="CLU_508342_0_0_1"/>
<evidence type="ECO:0000259" key="3">
    <source>
        <dbReference type="Pfam" id="PF14702"/>
    </source>
</evidence>
<dbReference type="Pfam" id="PF14701">
    <property type="entry name" value="hDGE_amylase"/>
    <property type="match status" value="1"/>
</dbReference>
<proteinExistence type="predicted"/>
<keyword evidence="1" id="KW-0732">Signal</keyword>
<feature type="domain" description="Glycogen debranching enzyme central" evidence="3">
    <location>
        <begin position="267"/>
        <end position="534"/>
    </location>
</feature>
<dbReference type="EnsemblMetazoa" id="MESCA004065-RA">
    <property type="protein sequence ID" value="MESCA004065-PA"/>
    <property type="gene ID" value="MESCA004065"/>
</dbReference>
<dbReference type="FunFam" id="3.20.20.80:FF:000206">
    <property type="entry name" value="Amylo-alpha-1, 6-glucosidase, 4-alpha-glucanotransferase b"/>
    <property type="match status" value="1"/>
</dbReference>
<reference evidence="5" key="1">
    <citation type="submission" date="2013-02" db="EMBL/GenBank/DDBJ databases">
        <authorList>
            <person name="Hughes D."/>
        </authorList>
    </citation>
    <scope>NUCLEOTIDE SEQUENCE</scope>
    <source>
        <strain>Durham</strain>
        <strain evidence="5">NC isolate 2 -- Noor lab</strain>
    </source>
</reference>
<dbReference type="GO" id="GO:0004135">
    <property type="term" value="F:amylo-alpha-1,6-glucosidase activity"/>
    <property type="evidence" value="ECO:0007669"/>
    <property type="project" value="InterPro"/>
</dbReference>
<sequence length="536" mass="60303">MKYFTHTGIEDKCMKYIEENMYKEKGKYFMAHNGWVMGCTDPLSDFAKKQEGTANVYLRRELISWGDSVKLRYGDKPEDSPYLWKHMKEYVDNTAKIFDGVRLDNCHSTPLHVAEYLLDSARKINPDLFVAAELFTNSDHTDNIFVNRLGITSLIREALSAWDSHEEGRLVYRYGGDPVGAFQISLQRPLKGAIAHALFLDLTHDNPSPVEKRSVFDMLPSAALVSMACCATGSNRGYDELVPHHIHVVDEERQYQEWGKNVDFQTGIISAKRALNILHGQLAEEGFSQVFVDQMNENIVAVTRHSPKTHQSVILVAHTAFSNPPPYAGPSGVRPLCFEGSLDEIIIEAEMHAKAGNPFEPPTNFAKNDKFINGCNQYEVSLREHIPLNKSNIFDTTPHMEGNLTKLEFKNLKPGTIVAIRCSLHPYTKPNLTKLQEIIPSLYNHQGKSVNELKEIVSKLDLVDLNKVLFTCDQEERDRGFGGGAYNIPGYGDTVYCGLQGFVSILTEIAPSNDLGHPLCNNLRLGDWMMDYISAD</sequence>
<evidence type="ECO:0000259" key="2">
    <source>
        <dbReference type="Pfam" id="PF14701"/>
    </source>
</evidence>
<feature type="domain" description="Glycogen debranching enzyme glucanotransferase" evidence="2">
    <location>
        <begin position="2"/>
        <end position="129"/>
    </location>
</feature>
<reference evidence="4" key="2">
    <citation type="submission" date="2015-06" db="UniProtKB">
        <authorList>
            <consortium name="EnsemblMetazoa"/>
        </authorList>
    </citation>
    <scope>IDENTIFICATION</scope>
</reference>
<name>T1GKN8_MEGSC</name>
<evidence type="ECO:0008006" key="6">
    <source>
        <dbReference type="Google" id="ProtNLM"/>
    </source>
</evidence>
<dbReference type="InterPro" id="IPR017853">
    <property type="entry name" value="GH"/>
</dbReference>
<dbReference type="STRING" id="36166.T1GKN8"/>